<dbReference type="PRINTS" id="PR00032">
    <property type="entry name" value="HTHARAC"/>
</dbReference>
<evidence type="ECO:0000313" key="5">
    <source>
        <dbReference type="EMBL" id="TCB88750.1"/>
    </source>
</evidence>
<evidence type="ECO:0000256" key="1">
    <source>
        <dbReference type="ARBA" id="ARBA00023015"/>
    </source>
</evidence>
<dbReference type="Pfam" id="PF12852">
    <property type="entry name" value="Cupin_6"/>
    <property type="match status" value="1"/>
</dbReference>
<dbReference type="EMBL" id="SJJR01000036">
    <property type="protein sequence ID" value="TCB88750.1"/>
    <property type="molecule type" value="Genomic_DNA"/>
</dbReference>
<dbReference type="OrthoDB" id="241790at2"/>
<dbReference type="SMART" id="SM00342">
    <property type="entry name" value="HTH_ARAC"/>
    <property type="match status" value="1"/>
</dbReference>
<keyword evidence="6" id="KW-1185">Reference proteome</keyword>
<protein>
    <submittedName>
        <fullName evidence="5">AraC family transcriptional regulator</fullName>
    </submittedName>
</protein>
<keyword evidence="3" id="KW-0804">Transcription</keyword>
<dbReference type="GO" id="GO:0003700">
    <property type="term" value="F:DNA-binding transcription factor activity"/>
    <property type="evidence" value="ECO:0007669"/>
    <property type="project" value="InterPro"/>
</dbReference>
<reference evidence="5 6" key="1">
    <citation type="submission" date="2019-02" db="EMBL/GenBank/DDBJ databases">
        <title>Jishengella sp. nov., isolated from a root of Zingiber montanum.</title>
        <authorList>
            <person name="Kuncharoen N."/>
            <person name="Kudo T."/>
            <person name="Masahiro Y."/>
            <person name="Ohkuma M."/>
            <person name="Tanasupawat S."/>
        </authorList>
    </citation>
    <scope>NUCLEOTIDE SEQUENCE [LARGE SCALE GENOMIC DNA]</scope>
    <source>
        <strain evidence="5 6">PLAI 1-1</strain>
    </source>
</reference>
<dbReference type="Pfam" id="PF12833">
    <property type="entry name" value="HTH_18"/>
    <property type="match status" value="1"/>
</dbReference>
<evidence type="ECO:0000313" key="6">
    <source>
        <dbReference type="Proteomes" id="UP000292274"/>
    </source>
</evidence>
<dbReference type="GO" id="GO:0043565">
    <property type="term" value="F:sequence-specific DNA binding"/>
    <property type="evidence" value="ECO:0007669"/>
    <property type="project" value="InterPro"/>
</dbReference>
<keyword evidence="1" id="KW-0805">Transcription regulation</keyword>
<organism evidence="5 6">
    <name type="scientific">Micromonospora zingiberis</name>
    <dbReference type="NCBI Taxonomy" id="2053011"/>
    <lineage>
        <taxon>Bacteria</taxon>
        <taxon>Bacillati</taxon>
        <taxon>Actinomycetota</taxon>
        <taxon>Actinomycetes</taxon>
        <taxon>Micromonosporales</taxon>
        <taxon>Micromonosporaceae</taxon>
        <taxon>Micromonospora</taxon>
    </lineage>
</organism>
<dbReference type="SUPFAM" id="SSF46689">
    <property type="entry name" value="Homeodomain-like"/>
    <property type="match status" value="2"/>
</dbReference>
<name>A0A4R0FXG7_9ACTN</name>
<accession>A0A4R0FXG7</accession>
<keyword evidence="2" id="KW-0238">DNA-binding</keyword>
<evidence type="ECO:0000256" key="3">
    <source>
        <dbReference type="ARBA" id="ARBA00023163"/>
    </source>
</evidence>
<sequence>MIDDLLSEVFDFVETQSLISDAFSARGPWVTRSATSDPLKLIAVVNGGARLTTDGIDRPLQMQAGDVAVLNNRSWLKIQGGNGDGIPREIPSPPGPIAVRLFEGGSDDTDVVLGSRLRLNPVGQELLLQVLPPVGYLRASAAAATQLRCSLTRLMEETNTNRIGSAFAVRRQTQLMLLDILRAYIEQIHLPAGWLRLLTDDRLRPVLSLMHTRPGERWTVDKLARAAAMSRTSFANHFRSVAGVPPLTYLNTWRMLLAQRSLSDSDAAVGPLGARLGYASESAFSAAFKRHTGESPSHYRRGQRRAWQFADSS</sequence>
<dbReference type="RefSeq" id="WP_131309443.1">
    <property type="nucleotide sequence ID" value="NZ_SJJR01000036.1"/>
</dbReference>
<gene>
    <name evidence="5" type="ORF">E0H26_28325</name>
</gene>
<dbReference type="InterPro" id="IPR020449">
    <property type="entry name" value="Tscrpt_reg_AraC-type_HTH"/>
</dbReference>
<dbReference type="PANTHER" id="PTHR46796:SF7">
    <property type="entry name" value="ARAC FAMILY TRANSCRIPTIONAL REGULATOR"/>
    <property type="match status" value="1"/>
</dbReference>
<dbReference type="PANTHER" id="PTHR46796">
    <property type="entry name" value="HTH-TYPE TRANSCRIPTIONAL ACTIVATOR RHAS-RELATED"/>
    <property type="match status" value="1"/>
</dbReference>
<comment type="caution">
    <text evidence="5">The sequence shown here is derived from an EMBL/GenBank/DDBJ whole genome shotgun (WGS) entry which is preliminary data.</text>
</comment>
<dbReference type="PROSITE" id="PS01124">
    <property type="entry name" value="HTH_ARAC_FAMILY_2"/>
    <property type="match status" value="1"/>
</dbReference>
<dbReference type="InterPro" id="IPR050204">
    <property type="entry name" value="AraC_XylS_family_regulators"/>
</dbReference>
<evidence type="ECO:0000256" key="2">
    <source>
        <dbReference type="ARBA" id="ARBA00023125"/>
    </source>
</evidence>
<evidence type="ECO:0000259" key="4">
    <source>
        <dbReference type="PROSITE" id="PS01124"/>
    </source>
</evidence>
<dbReference type="AlphaFoldDB" id="A0A4R0FXG7"/>
<dbReference type="InterPro" id="IPR032783">
    <property type="entry name" value="AraC_lig"/>
</dbReference>
<dbReference type="InterPro" id="IPR018060">
    <property type="entry name" value="HTH_AraC"/>
</dbReference>
<dbReference type="Gene3D" id="1.10.10.60">
    <property type="entry name" value="Homeodomain-like"/>
    <property type="match status" value="1"/>
</dbReference>
<proteinExistence type="predicted"/>
<feature type="domain" description="HTH araC/xylS-type" evidence="4">
    <location>
        <begin position="204"/>
        <end position="302"/>
    </location>
</feature>
<dbReference type="InterPro" id="IPR009057">
    <property type="entry name" value="Homeodomain-like_sf"/>
</dbReference>
<dbReference type="Proteomes" id="UP000292274">
    <property type="component" value="Unassembled WGS sequence"/>
</dbReference>